<dbReference type="InterPro" id="IPR012338">
    <property type="entry name" value="Beta-lactam/transpept-like"/>
</dbReference>
<gene>
    <name evidence="3" type="ORF">HK100_000658</name>
</gene>
<organism evidence="3 4">
    <name type="scientific">Physocladia obscura</name>
    <dbReference type="NCBI Taxonomy" id="109957"/>
    <lineage>
        <taxon>Eukaryota</taxon>
        <taxon>Fungi</taxon>
        <taxon>Fungi incertae sedis</taxon>
        <taxon>Chytridiomycota</taxon>
        <taxon>Chytridiomycota incertae sedis</taxon>
        <taxon>Chytridiomycetes</taxon>
        <taxon>Chytridiales</taxon>
        <taxon>Chytriomycetaceae</taxon>
        <taxon>Physocladia</taxon>
    </lineage>
</organism>
<reference evidence="3" key="1">
    <citation type="submission" date="2020-05" db="EMBL/GenBank/DDBJ databases">
        <title>Phylogenomic resolution of chytrid fungi.</title>
        <authorList>
            <person name="Stajich J.E."/>
            <person name="Amses K."/>
            <person name="Simmons R."/>
            <person name="Seto K."/>
            <person name="Myers J."/>
            <person name="Bonds A."/>
            <person name="Quandt C.A."/>
            <person name="Barry K."/>
            <person name="Liu P."/>
            <person name="Grigoriev I."/>
            <person name="Longcore J.E."/>
            <person name="James T.Y."/>
        </authorList>
    </citation>
    <scope>NUCLEOTIDE SEQUENCE</scope>
    <source>
        <strain evidence="3">JEL0513</strain>
    </source>
</reference>
<dbReference type="EMBL" id="JADGJH010001131">
    <property type="protein sequence ID" value="KAJ3118195.1"/>
    <property type="molecule type" value="Genomic_DNA"/>
</dbReference>
<dbReference type="Pfam" id="PF00144">
    <property type="entry name" value="Beta-lactamase"/>
    <property type="match status" value="1"/>
</dbReference>
<dbReference type="Gene3D" id="2.40.128.600">
    <property type="match status" value="1"/>
</dbReference>
<evidence type="ECO:0000256" key="1">
    <source>
        <dbReference type="ARBA" id="ARBA00038215"/>
    </source>
</evidence>
<comment type="similarity">
    <text evidence="1">Belongs to the peptidase S12 family.</text>
</comment>
<feature type="domain" description="Beta-lactamase-related" evidence="2">
    <location>
        <begin position="38"/>
        <end position="363"/>
    </location>
</feature>
<sequence>MKNNEFSTAIINSGMITAQTFQKENREIQLSSLITLSQVPGVAVAAVGSAGRLFSHSFGTTAGGEPVTSDTLHPICSLSKAFTCALLAIATDRGLFDWEKPLKTFIPTFELSDPMATELLTGLDFASHRTGLAVHDPLWYAFPLSPKRAVDCLPFMQFAHPIRTAFEYNNNAYKVLARVVELVFAKPFSEVLQEEILDPLGMVATTLDSTQLPNRGMRPHEPKVNRKEGYNSMHFYSESEHDACGDTGICTTINDYVRWLQFILNEGIIPENNDCKRLISTKEFSRLFIPVSIDYSYGLLEKAIEHSGPLNYALGWWIGSYRNEPYYMHSGWNDGFISLVKILPESKVAAVAFFNVDTNPFDEAIVHSVLDMGLSAVYLSKPTISPSEWAGRFEQKAKRWTNFKPPPSPKFDRLESPYDLNEYVGVYNHALYGTLSISLKDGHLVGTRGNVHDSVLVFAGSENESIERFKMKRIRWIDTMTFKRTESHVSAVSVFFGEWNEEFNNNFIRV</sequence>
<evidence type="ECO:0000313" key="3">
    <source>
        <dbReference type="EMBL" id="KAJ3118195.1"/>
    </source>
</evidence>
<dbReference type="AlphaFoldDB" id="A0AAD5SYA7"/>
<dbReference type="PANTHER" id="PTHR46825">
    <property type="entry name" value="D-ALANYL-D-ALANINE-CARBOXYPEPTIDASE/ENDOPEPTIDASE AMPH"/>
    <property type="match status" value="1"/>
</dbReference>
<protein>
    <recommendedName>
        <fullName evidence="2">Beta-lactamase-related domain-containing protein</fullName>
    </recommendedName>
</protein>
<dbReference type="SUPFAM" id="SSF56601">
    <property type="entry name" value="beta-lactamase/transpeptidase-like"/>
    <property type="match status" value="1"/>
</dbReference>
<accession>A0AAD5SYA7</accession>
<dbReference type="Proteomes" id="UP001211907">
    <property type="component" value="Unassembled WGS sequence"/>
</dbReference>
<evidence type="ECO:0000313" key="4">
    <source>
        <dbReference type="Proteomes" id="UP001211907"/>
    </source>
</evidence>
<dbReference type="Gene3D" id="3.40.710.10">
    <property type="entry name" value="DD-peptidase/beta-lactamase superfamily"/>
    <property type="match status" value="1"/>
</dbReference>
<proteinExistence type="inferred from homology"/>
<evidence type="ECO:0000259" key="2">
    <source>
        <dbReference type="Pfam" id="PF00144"/>
    </source>
</evidence>
<name>A0AAD5SYA7_9FUNG</name>
<dbReference type="InterPro" id="IPR001466">
    <property type="entry name" value="Beta-lactam-related"/>
</dbReference>
<dbReference type="PANTHER" id="PTHR46825:SF15">
    <property type="entry name" value="BETA-LACTAMASE-RELATED DOMAIN-CONTAINING PROTEIN"/>
    <property type="match status" value="1"/>
</dbReference>
<keyword evidence="4" id="KW-1185">Reference proteome</keyword>
<dbReference type="InterPro" id="IPR050491">
    <property type="entry name" value="AmpC-like"/>
</dbReference>
<comment type="caution">
    <text evidence="3">The sequence shown here is derived from an EMBL/GenBank/DDBJ whole genome shotgun (WGS) entry which is preliminary data.</text>
</comment>